<proteinExistence type="predicted"/>
<keyword evidence="2" id="KW-1185">Reference proteome</keyword>
<organism evidence="1 2">
    <name type="scientific">Glycomyces tritici</name>
    <dbReference type="NCBI Taxonomy" id="2665176"/>
    <lineage>
        <taxon>Bacteria</taxon>
        <taxon>Bacillati</taxon>
        <taxon>Actinomycetota</taxon>
        <taxon>Actinomycetes</taxon>
        <taxon>Glycomycetales</taxon>
        <taxon>Glycomycetaceae</taxon>
        <taxon>Glycomyces</taxon>
    </lineage>
</organism>
<comment type="caution">
    <text evidence="1">The sequence shown here is derived from an EMBL/GenBank/DDBJ whole genome shotgun (WGS) entry which is preliminary data.</text>
</comment>
<dbReference type="Proteomes" id="UP001171902">
    <property type="component" value="Unassembled WGS sequence"/>
</dbReference>
<accession>A0ABT7YVA5</accession>
<sequence length="168" mass="17946">MTGAFLHPDFHAAVARVLVDEVGGRLTGVYLPDDRVLTDLWAIGRTPNGGDRLNPYRDVARNVRLEGDRAVYLAADGARTALPVPRGGIAPHDEPLAPRALAAGVWSSFPEADTRLYVPVSGTFDLGGMADLTAVAGGVVYRVTVDAGPRTLKRFVPDVSQGFRQSPR</sequence>
<name>A0ABT7YVA5_9ACTN</name>
<evidence type="ECO:0000313" key="2">
    <source>
        <dbReference type="Proteomes" id="UP001171902"/>
    </source>
</evidence>
<dbReference type="EMBL" id="JAUEMJ010000008">
    <property type="protein sequence ID" value="MDN3242562.1"/>
    <property type="molecule type" value="Genomic_DNA"/>
</dbReference>
<dbReference type="RefSeq" id="WP_289959220.1">
    <property type="nucleotide sequence ID" value="NZ_JAUEMJ010000008.1"/>
</dbReference>
<protein>
    <submittedName>
        <fullName evidence="1">Uncharacterized protein</fullName>
    </submittedName>
</protein>
<evidence type="ECO:0000313" key="1">
    <source>
        <dbReference type="EMBL" id="MDN3242562.1"/>
    </source>
</evidence>
<gene>
    <name evidence="1" type="ORF">QWI33_22765</name>
</gene>
<reference evidence="1" key="1">
    <citation type="submission" date="2023-06" db="EMBL/GenBank/DDBJ databases">
        <title>Gycomyces niveus sp.nov., a novel actinomycete isolated from soil in Shouguang.</title>
        <authorList>
            <person name="Yang X."/>
            <person name="Zhao J."/>
        </authorList>
    </citation>
    <scope>NUCLEOTIDE SEQUENCE</scope>
    <source>
        <strain evidence="1">NEAU C2</strain>
    </source>
</reference>